<keyword evidence="2" id="KW-1185">Reference proteome</keyword>
<accession>A0A1I5WT40</accession>
<dbReference type="GO" id="GO:0008168">
    <property type="term" value="F:methyltransferase activity"/>
    <property type="evidence" value="ECO:0007669"/>
    <property type="project" value="UniProtKB-KW"/>
</dbReference>
<reference evidence="1 2" key="1">
    <citation type="submission" date="2016-10" db="EMBL/GenBank/DDBJ databases">
        <authorList>
            <person name="de Groot N.N."/>
        </authorList>
    </citation>
    <scope>NUCLEOTIDE SEQUENCE [LARGE SCALE GENOMIC DNA]</scope>
    <source>
        <strain evidence="2">E92,LMG 26720,CCM 7988</strain>
    </source>
</reference>
<dbReference type="CDD" id="cd02440">
    <property type="entry name" value="AdoMet_MTases"/>
    <property type="match status" value="1"/>
</dbReference>
<dbReference type="RefSeq" id="WP_092018688.1">
    <property type="nucleotide sequence ID" value="NZ_FOXH01000012.1"/>
</dbReference>
<sequence>MEKLSNCPVCKNNKTNHYLTCKDYTVSHENFEIVSCENCGFKFTNPRPSQNEIGKYYKSESYISHSNTSKGLISKLYHSVRKYTLKGKLNLINGLLAKRGSLLDVGCGTGMFLKTCQEDGWKISGIEVDESAGKYASELTSIEIKNEILGSFSAEQFDIISMWHVLEHVHLLEETVQWLYERLSDKGYLIIAVPNHESKDAQIYQENWAAYDVPRHLYHFSQASISQLFEQKGFSLHKTLPMYFDSFYVSMLSTKYKSGKINYTEAFFKGLKSNNWAKDHNNNYSSLIYIFKKI</sequence>
<dbReference type="EMBL" id="FOXH01000012">
    <property type="protein sequence ID" value="SFQ22616.1"/>
    <property type="molecule type" value="Genomic_DNA"/>
</dbReference>
<dbReference type="OrthoDB" id="2370471at2"/>
<keyword evidence="1" id="KW-0489">Methyltransferase</keyword>
<dbReference type="Proteomes" id="UP000199306">
    <property type="component" value="Unassembled WGS sequence"/>
</dbReference>
<organism evidence="1 2">
    <name type="scientific">Pseudarcicella hirudinis</name>
    <dbReference type="NCBI Taxonomy" id="1079859"/>
    <lineage>
        <taxon>Bacteria</taxon>
        <taxon>Pseudomonadati</taxon>
        <taxon>Bacteroidota</taxon>
        <taxon>Cytophagia</taxon>
        <taxon>Cytophagales</taxon>
        <taxon>Flectobacillaceae</taxon>
        <taxon>Pseudarcicella</taxon>
    </lineage>
</organism>
<proteinExistence type="predicted"/>
<dbReference type="Pfam" id="PF13489">
    <property type="entry name" value="Methyltransf_23"/>
    <property type="match status" value="1"/>
</dbReference>
<dbReference type="InterPro" id="IPR029063">
    <property type="entry name" value="SAM-dependent_MTases_sf"/>
</dbReference>
<dbReference type="SUPFAM" id="SSF53335">
    <property type="entry name" value="S-adenosyl-L-methionine-dependent methyltransferases"/>
    <property type="match status" value="1"/>
</dbReference>
<keyword evidence="1" id="KW-0808">Transferase</keyword>
<dbReference type="Gene3D" id="3.40.50.150">
    <property type="entry name" value="Vaccinia Virus protein VP39"/>
    <property type="match status" value="1"/>
</dbReference>
<gene>
    <name evidence="1" type="ORF">SAMN04515674_112151</name>
</gene>
<protein>
    <submittedName>
        <fullName evidence="1">Methyltransferase domain-containing protein</fullName>
    </submittedName>
</protein>
<dbReference type="STRING" id="1079859.SAMN04515674_112151"/>
<name>A0A1I5WT40_9BACT</name>
<dbReference type="GO" id="GO:0032259">
    <property type="term" value="P:methylation"/>
    <property type="evidence" value="ECO:0007669"/>
    <property type="project" value="UniProtKB-KW"/>
</dbReference>
<dbReference type="PANTHER" id="PTHR43861">
    <property type="entry name" value="TRANS-ACONITATE 2-METHYLTRANSFERASE-RELATED"/>
    <property type="match status" value="1"/>
</dbReference>
<evidence type="ECO:0000313" key="1">
    <source>
        <dbReference type="EMBL" id="SFQ22616.1"/>
    </source>
</evidence>
<dbReference type="PANTHER" id="PTHR43861:SF6">
    <property type="entry name" value="METHYLTRANSFERASE TYPE 11"/>
    <property type="match status" value="1"/>
</dbReference>
<dbReference type="AlphaFoldDB" id="A0A1I5WT40"/>
<evidence type="ECO:0000313" key="2">
    <source>
        <dbReference type="Proteomes" id="UP000199306"/>
    </source>
</evidence>